<dbReference type="PROSITE" id="PS50050">
    <property type="entry name" value="TNFR_NGFR_2"/>
    <property type="match status" value="1"/>
</dbReference>
<dbReference type="SUPFAM" id="SSF57586">
    <property type="entry name" value="TNF receptor-like"/>
    <property type="match status" value="1"/>
</dbReference>
<dbReference type="AlphaFoldDB" id="A0A671YDA2"/>
<keyword evidence="4" id="KW-1185">Reference proteome</keyword>
<evidence type="ECO:0000313" key="3">
    <source>
        <dbReference type="Ensembl" id="ENSSAUP00010061681.1"/>
    </source>
</evidence>
<dbReference type="PANTHER" id="PTHR46605">
    <property type="entry name" value="TUMOR NECROSIS FACTOR RECEPTOR"/>
    <property type="match status" value="1"/>
</dbReference>
<feature type="domain" description="TNFR-Cys" evidence="2">
    <location>
        <begin position="16"/>
        <end position="64"/>
    </location>
</feature>
<sequence>INRLLCCTGLMRMEMPCTDSNNAVCFCNYNHYFDTVSGQCTPCTVCPAGQGVYAHCEHNHDTVCEECEDDTYSDRESSLDPCLPCTICEDDIETLVAEPTANKQRVTTGQVNHSLDSFGILSVVCRLIV</sequence>
<reference evidence="3" key="1">
    <citation type="submission" date="2021-04" db="EMBL/GenBank/DDBJ databases">
        <authorList>
            <consortium name="Wellcome Sanger Institute Data Sharing"/>
        </authorList>
    </citation>
    <scope>NUCLEOTIDE SEQUENCE [LARGE SCALE GENOMIC DNA]</scope>
</reference>
<feature type="repeat" description="TNFR-Cys" evidence="1">
    <location>
        <begin position="16"/>
        <end position="64"/>
    </location>
</feature>
<dbReference type="Proteomes" id="UP000472265">
    <property type="component" value="Chromosome 23"/>
</dbReference>
<protein>
    <recommendedName>
        <fullName evidence="2">TNFR-Cys domain-containing protein</fullName>
    </recommendedName>
</protein>
<dbReference type="GO" id="GO:0007266">
    <property type="term" value="P:Rho protein signal transduction"/>
    <property type="evidence" value="ECO:0007669"/>
    <property type="project" value="TreeGrafter"/>
</dbReference>
<dbReference type="GO" id="GO:0009986">
    <property type="term" value="C:cell surface"/>
    <property type="evidence" value="ECO:0007669"/>
    <property type="project" value="TreeGrafter"/>
</dbReference>
<dbReference type="Gene3D" id="2.10.50.10">
    <property type="entry name" value="Tumor Necrosis Factor Receptor, subunit A, domain 2"/>
    <property type="match status" value="1"/>
</dbReference>
<dbReference type="GO" id="GO:0048406">
    <property type="term" value="F:nerve growth factor binding"/>
    <property type="evidence" value="ECO:0007669"/>
    <property type="project" value="TreeGrafter"/>
</dbReference>
<reference evidence="3" key="3">
    <citation type="submission" date="2025-09" db="UniProtKB">
        <authorList>
            <consortium name="Ensembl"/>
        </authorList>
    </citation>
    <scope>IDENTIFICATION</scope>
</reference>
<dbReference type="InterPro" id="IPR001368">
    <property type="entry name" value="TNFR/NGFR_Cys_rich_reg"/>
</dbReference>
<evidence type="ECO:0000313" key="4">
    <source>
        <dbReference type="Proteomes" id="UP000472265"/>
    </source>
</evidence>
<dbReference type="GeneTree" id="ENSGT00730000110974"/>
<comment type="caution">
    <text evidence="1">Lacks conserved residue(s) required for the propagation of feature annotation.</text>
</comment>
<dbReference type="Ensembl" id="ENSSAUT00010064682.1">
    <property type="protein sequence ID" value="ENSSAUP00010061681.1"/>
    <property type="gene ID" value="ENSSAUG00010024923.1"/>
</dbReference>
<evidence type="ECO:0000259" key="2">
    <source>
        <dbReference type="PROSITE" id="PS50050"/>
    </source>
</evidence>
<name>A0A671YDA2_SPAAU</name>
<dbReference type="FunFam" id="2.10.50.10:FF:000012">
    <property type="entry name" value="tumor necrosis factor receptor superfamily member 16"/>
    <property type="match status" value="1"/>
</dbReference>
<keyword evidence="1" id="KW-1015">Disulfide bond</keyword>
<dbReference type="GO" id="GO:0005886">
    <property type="term" value="C:plasma membrane"/>
    <property type="evidence" value="ECO:0007669"/>
    <property type="project" value="TreeGrafter"/>
</dbReference>
<dbReference type="SMART" id="SM00208">
    <property type="entry name" value="TNFR"/>
    <property type="match status" value="2"/>
</dbReference>
<feature type="disulfide bond" evidence="1">
    <location>
        <begin position="46"/>
        <end position="64"/>
    </location>
</feature>
<organism evidence="3 4">
    <name type="scientific">Sparus aurata</name>
    <name type="common">Gilthead sea bream</name>
    <dbReference type="NCBI Taxonomy" id="8175"/>
    <lineage>
        <taxon>Eukaryota</taxon>
        <taxon>Metazoa</taxon>
        <taxon>Chordata</taxon>
        <taxon>Craniata</taxon>
        <taxon>Vertebrata</taxon>
        <taxon>Euteleostomi</taxon>
        <taxon>Actinopterygii</taxon>
        <taxon>Neopterygii</taxon>
        <taxon>Teleostei</taxon>
        <taxon>Neoteleostei</taxon>
        <taxon>Acanthomorphata</taxon>
        <taxon>Eupercaria</taxon>
        <taxon>Spariformes</taxon>
        <taxon>Sparidae</taxon>
        <taxon>Sparus</taxon>
    </lineage>
</organism>
<feature type="disulfide bond" evidence="1">
    <location>
        <begin position="43"/>
        <end position="56"/>
    </location>
</feature>
<dbReference type="PROSITE" id="PS00652">
    <property type="entry name" value="TNFR_NGFR_1"/>
    <property type="match status" value="1"/>
</dbReference>
<dbReference type="PANTHER" id="PTHR46605:SF6">
    <property type="entry name" value="NERVE GROWTH FACTOR RECEPTOR A (TNFR SUPERFAMILY, MEMBER 16)"/>
    <property type="match status" value="1"/>
</dbReference>
<dbReference type="InParanoid" id="A0A671YDA2"/>
<reference evidence="3" key="2">
    <citation type="submission" date="2025-08" db="UniProtKB">
        <authorList>
            <consortium name="Ensembl"/>
        </authorList>
    </citation>
    <scope>IDENTIFICATION</scope>
</reference>
<accession>A0A671YDA2</accession>
<evidence type="ECO:0000256" key="1">
    <source>
        <dbReference type="PROSITE-ProRule" id="PRU00206"/>
    </source>
</evidence>
<dbReference type="InterPro" id="IPR052302">
    <property type="entry name" value="Neurotrophin_rcpt-DD"/>
</dbReference>
<proteinExistence type="predicted"/>
<dbReference type="Pfam" id="PF00020">
    <property type="entry name" value="TNFR_c6"/>
    <property type="match status" value="2"/>
</dbReference>
<dbReference type="GO" id="GO:0015026">
    <property type="term" value="F:coreceptor activity"/>
    <property type="evidence" value="ECO:0007669"/>
    <property type="project" value="TreeGrafter"/>
</dbReference>
<dbReference type="GO" id="GO:0005035">
    <property type="term" value="F:death receptor activity"/>
    <property type="evidence" value="ECO:0007669"/>
    <property type="project" value="TreeGrafter"/>
</dbReference>